<dbReference type="InterPro" id="IPR057451">
    <property type="entry name" value="BRWD/PHIP_AD"/>
</dbReference>
<dbReference type="Pfam" id="PF25313">
    <property type="entry name" value="BRWD_AD"/>
    <property type="match status" value="1"/>
</dbReference>
<dbReference type="PRINTS" id="PR00503">
    <property type="entry name" value="BROMODOMAIN"/>
</dbReference>
<dbReference type="Proteomes" id="UP001266305">
    <property type="component" value="Unassembled WGS sequence"/>
</dbReference>
<dbReference type="InterPro" id="IPR052060">
    <property type="entry name" value="Bromo_WD_repeat"/>
</dbReference>
<feature type="compositionally biased region" description="Low complexity" evidence="3">
    <location>
        <begin position="316"/>
        <end position="329"/>
    </location>
</feature>
<gene>
    <name evidence="5" type="primary">BRWD3</name>
    <name evidence="5" type="ORF">P7K49_038710</name>
</gene>
<feature type="compositionally biased region" description="Basic and acidic residues" evidence="3">
    <location>
        <begin position="359"/>
        <end position="368"/>
    </location>
</feature>
<dbReference type="EMBL" id="JASSZA010000023">
    <property type="protein sequence ID" value="KAK2083474.1"/>
    <property type="molecule type" value="Genomic_DNA"/>
</dbReference>
<evidence type="ECO:0000313" key="5">
    <source>
        <dbReference type="EMBL" id="KAK2083474.1"/>
    </source>
</evidence>
<feature type="compositionally biased region" description="Basic residues" evidence="3">
    <location>
        <begin position="369"/>
        <end position="379"/>
    </location>
</feature>
<feature type="domain" description="Bromo" evidence="4">
    <location>
        <begin position="599"/>
        <end position="669"/>
    </location>
</feature>
<dbReference type="Gene3D" id="1.20.920.10">
    <property type="entry name" value="Bromodomain-like"/>
    <property type="match status" value="1"/>
</dbReference>
<dbReference type="PANTHER" id="PTHR16266:SF25">
    <property type="entry name" value="BROMODOMAIN AND WD REPEAT-CONTAINING PROTEIN 3"/>
    <property type="match status" value="1"/>
</dbReference>
<evidence type="ECO:0000256" key="3">
    <source>
        <dbReference type="SAM" id="MobiDB-lite"/>
    </source>
</evidence>
<name>A0ABQ9TFG9_SAGOE</name>
<reference evidence="5 6" key="1">
    <citation type="submission" date="2023-05" db="EMBL/GenBank/DDBJ databases">
        <title>B98-5 Cell Line De Novo Hybrid Assembly: An Optical Mapping Approach.</title>
        <authorList>
            <person name="Kananen K."/>
            <person name="Auerbach J.A."/>
            <person name="Kautto E."/>
            <person name="Blachly J.S."/>
        </authorList>
    </citation>
    <scope>NUCLEOTIDE SEQUENCE [LARGE SCALE GENOMIC DNA]</scope>
    <source>
        <strain evidence="5">B95-8</strain>
        <tissue evidence="5">Cell line</tissue>
    </source>
</reference>
<dbReference type="InterPro" id="IPR036427">
    <property type="entry name" value="Bromodomain-like_sf"/>
</dbReference>
<organism evidence="5 6">
    <name type="scientific">Saguinus oedipus</name>
    <name type="common">Cotton-top tamarin</name>
    <name type="synonym">Oedipomidas oedipus</name>
    <dbReference type="NCBI Taxonomy" id="9490"/>
    <lineage>
        <taxon>Eukaryota</taxon>
        <taxon>Metazoa</taxon>
        <taxon>Chordata</taxon>
        <taxon>Craniata</taxon>
        <taxon>Vertebrata</taxon>
        <taxon>Euteleostomi</taxon>
        <taxon>Mammalia</taxon>
        <taxon>Eutheria</taxon>
        <taxon>Euarchontoglires</taxon>
        <taxon>Primates</taxon>
        <taxon>Haplorrhini</taxon>
        <taxon>Platyrrhini</taxon>
        <taxon>Cebidae</taxon>
        <taxon>Callitrichinae</taxon>
        <taxon>Saguinus</taxon>
    </lineage>
</organism>
<dbReference type="PROSITE" id="PS50014">
    <property type="entry name" value="BROMODOMAIN_2"/>
    <property type="match status" value="1"/>
</dbReference>
<dbReference type="PANTHER" id="PTHR16266">
    <property type="entry name" value="WD REPEAT DOMAIN 9"/>
    <property type="match status" value="1"/>
</dbReference>
<dbReference type="Pfam" id="PF00439">
    <property type="entry name" value="Bromodomain"/>
    <property type="match status" value="1"/>
</dbReference>
<keyword evidence="1 2" id="KW-0103">Bromodomain</keyword>
<protein>
    <submittedName>
        <fullName evidence="5">Bromodomain and WD repeat-containing protein 3</fullName>
    </submittedName>
</protein>
<dbReference type="CDD" id="cd05529">
    <property type="entry name" value="Bromo_WDR9_I_like"/>
    <property type="match status" value="1"/>
</dbReference>
<proteinExistence type="predicted"/>
<feature type="region of interest" description="Disordered" evidence="3">
    <location>
        <begin position="251"/>
        <end position="382"/>
    </location>
</feature>
<feature type="region of interest" description="Disordered" evidence="3">
    <location>
        <begin position="702"/>
        <end position="730"/>
    </location>
</feature>
<dbReference type="SMART" id="SM00297">
    <property type="entry name" value="BROMO"/>
    <property type="match status" value="1"/>
</dbReference>
<keyword evidence="6" id="KW-1185">Reference proteome</keyword>
<dbReference type="InterPro" id="IPR001487">
    <property type="entry name" value="Bromodomain"/>
</dbReference>
<evidence type="ECO:0000259" key="4">
    <source>
        <dbReference type="PROSITE" id="PS50014"/>
    </source>
</evidence>
<feature type="compositionally biased region" description="Polar residues" evidence="3">
    <location>
        <begin position="266"/>
        <end position="287"/>
    </location>
</feature>
<evidence type="ECO:0000256" key="1">
    <source>
        <dbReference type="ARBA" id="ARBA00023117"/>
    </source>
</evidence>
<evidence type="ECO:0000256" key="2">
    <source>
        <dbReference type="PROSITE-ProRule" id="PRU00035"/>
    </source>
</evidence>
<accession>A0ABQ9TFG9</accession>
<feature type="compositionally biased region" description="Basic residues" evidence="3">
    <location>
        <begin position="255"/>
        <end position="265"/>
    </location>
</feature>
<evidence type="ECO:0000313" key="6">
    <source>
        <dbReference type="Proteomes" id="UP001266305"/>
    </source>
</evidence>
<dbReference type="SUPFAM" id="SSF47370">
    <property type="entry name" value="Bromodomain"/>
    <property type="match status" value="1"/>
</dbReference>
<comment type="caution">
    <text evidence="5">The sequence shown here is derived from an EMBL/GenBank/DDBJ whole genome shotgun (WGS) entry which is preliminary data.</text>
</comment>
<feature type="compositionally biased region" description="Acidic residues" evidence="3">
    <location>
        <begin position="288"/>
        <end position="299"/>
    </location>
</feature>
<sequence>MFFHTDYRPLIRDANNYVLDEQTQQAPHLMPPPFLVDVDGNPHPTKFQRLVPGRENCKDEQLIPQLGYLHKTFYLNRVLFHRLSHLDTGDGEVVEQVIGQQTNDQDESILDGIIRELQREQDLRLINEGDVPHFPVNRAYSVNGALRSPNMDISSSPNIAHRRHSSQIEGVRQMHNNAPRSQMATERDLMAWSRRVVVNELNNGVSRVQEECRTTKGDIEICLYTVEKKKKPSYTTQRELTWDEFNDYQPSCGRSLRRTQRKRQHTYQTRSNIEHNSQASCQNSGVQEDSDSSSEEDETVGTSDASVEDPIVEWQSESSSSDSSSEYSDWTADAGINLQPPKRQTRQTTRKICSSSDEENLKSLEERQKKPKQTRKKKGGLVSMAGEPNEEWFAPQWILDTIPRRSPFVPQMGDEAEEEQGHEAYVRAVRKSKIYSVNLQKQPWNKMDLRVSERYHDMPDVIDFLVLHQFYNEAKERNWQIGDRFRSIIDDAWWFGTVESQQPFQPEYPDSSFQCYSVHWDNNEREKMSPWDMEPIPEGTAFPDEVGAGVPVSQEELTALLYKPQEGEWGAHSRDEECERVIQGINHLLSLATVFDFDNFVDFASPFAVPVDLSAYPLYCTVVAYPTDLNTIRRRLENRFYRRISALMWEVRYIEHNARTFNEPDSPIVKAAKIVTDVLLRFIGDQSCTDILDTYNKVKAEERNSTDAEEDTEMVDLDSDGPGTSSGRRL</sequence>
<feature type="compositionally biased region" description="Acidic residues" evidence="3">
    <location>
        <begin position="707"/>
        <end position="719"/>
    </location>
</feature>